<sequence>MSPPDCSPVDKWQLLRELGQARRRYGLSDRDLSVLQALLSFHPETKLGGSAPLVVHPSNAAICERAHGMPCSTMRRHLARLVDAGLLVRRDSPNGKRYARRIAGSKIAFGFDLTPLLVRAAEIGMAAGDVRAAAARIAALRETVSLMRRDLAGLAVFGKDRNPDNAVWDQMSDTATLAARDLRRKLDEPALEALETMLKRALTTAATMLSTDFDPAATDDPVTTDSQNEQHHQSSQKDNIESRNIRVTTAPLPFALVAQTCTEIAVYAGEPIAGWHGLVTAAEKVRPMTGISASAWEDAKSVMGAIEASVVVSAILERFSEIRSPGGYLRHLTRKAQERAFSVLPMVLALSNRPARCGSQL</sequence>
<evidence type="ECO:0000313" key="4">
    <source>
        <dbReference type="EMBL" id="RAK15599.1"/>
    </source>
</evidence>
<dbReference type="InterPro" id="IPR005090">
    <property type="entry name" value="RepC_N"/>
</dbReference>
<dbReference type="InterPro" id="IPR036390">
    <property type="entry name" value="WH_DNA-bd_sf"/>
</dbReference>
<protein>
    <submittedName>
        <fullName evidence="4">Replication initiation protein RepC</fullName>
    </submittedName>
</protein>
<dbReference type="Pfam" id="PF11800">
    <property type="entry name" value="RP-C_C"/>
    <property type="match status" value="1"/>
</dbReference>
<evidence type="ECO:0000256" key="1">
    <source>
        <dbReference type="SAM" id="MobiDB-lite"/>
    </source>
</evidence>
<name>A0A327YAQ6_9RHOB</name>
<dbReference type="NCBIfam" id="NF040974">
    <property type="entry name" value="RepABC_RepC"/>
    <property type="match status" value="1"/>
</dbReference>
<dbReference type="EMBL" id="QLMG01000021">
    <property type="protein sequence ID" value="RAK15599.1"/>
    <property type="molecule type" value="Genomic_DNA"/>
</dbReference>
<keyword evidence="5" id="KW-1185">Reference proteome</keyword>
<feature type="domain" description="Plasmid replication protein C C-terminal" evidence="3">
    <location>
        <begin position="255"/>
        <end position="352"/>
    </location>
</feature>
<dbReference type="InterPro" id="IPR021760">
    <property type="entry name" value="RepC_C"/>
</dbReference>
<evidence type="ECO:0000259" key="2">
    <source>
        <dbReference type="Pfam" id="PF03428"/>
    </source>
</evidence>
<gene>
    <name evidence="4" type="ORF">ATI53_102122</name>
</gene>
<dbReference type="AlphaFoldDB" id="A0A327YAQ6"/>
<dbReference type="InterPro" id="IPR047611">
    <property type="entry name" value="RepABC_RepC"/>
</dbReference>
<evidence type="ECO:0000313" key="5">
    <source>
        <dbReference type="Proteomes" id="UP000249165"/>
    </source>
</evidence>
<feature type="region of interest" description="Disordered" evidence="1">
    <location>
        <begin position="213"/>
        <end position="243"/>
    </location>
</feature>
<comment type="caution">
    <text evidence="4">The sequence shown here is derived from an EMBL/GenBank/DDBJ whole genome shotgun (WGS) entry which is preliminary data.</text>
</comment>
<organism evidence="4 5">
    <name type="scientific">Salipiger aestuarii</name>
    <dbReference type="NCBI Taxonomy" id="568098"/>
    <lineage>
        <taxon>Bacteria</taxon>
        <taxon>Pseudomonadati</taxon>
        <taxon>Pseudomonadota</taxon>
        <taxon>Alphaproteobacteria</taxon>
        <taxon>Rhodobacterales</taxon>
        <taxon>Roseobacteraceae</taxon>
        <taxon>Salipiger</taxon>
    </lineage>
</organism>
<feature type="compositionally biased region" description="Low complexity" evidence="1">
    <location>
        <begin position="213"/>
        <end position="225"/>
    </location>
</feature>
<evidence type="ECO:0000259" key="3">
    <source>
        <dbReference type="Pfam" id="PF11800"/>
    </source>
</evidence>
<reference evidence="4 5" key="1">
    <citation type="submission" date="2018-06" db="EMBL/GenBank/DDBJ databases">
        <title>Genomic Encyclopedia of Archaeal and Bacterial Type Strains, Phase II (KMG-II): from individual species to whole genera.</title>
        <authorList>
            <person name="Goeker M."/>
        </authorList>
    </citation>
    <scope>NUCLEOTIDE SEQUENCE [LARGE SCALE GENOMIC DNA]</scope>
    <source>
        <strain evidence="4 5">DSM 22011</strain>
    </source>
</reference>
<dbReference type="InterPro" id="IPR036388">
    <property type="entry name" value="WH-like_DNA-bd_sf"/>
</dbReference>
<accession>A0A327YAQ6</accession>
<dbReference type="Proteomes" id="UP000249165">
    <property type="component" value="Unassembled WGS sequence"/>
</dbReference>
<dbReference type="SUPFAM" id="SSF46785">
    <property type="entry name" value="Winged helix' DNA-binding domain"/>
    <property type="match status" value="1"/>
</dbReference>
<dbReference type="Gene3D" id="1.10.10.10">
    <property type="entry name" value="Winged helix-like DNA-binding domain superfamily/Winged helix DNA-binding domain"/>
    <property type="match status" value="1"/>
</dbReference>
<dbReference type="Pfam" id="PF03428">
    <property type="entry name" value="RP-C"/>
    <property type="match status" value="1"/>
</dbReference>
<proteinExistence type="predicted"/>
<feature type="domain" description="Plasmid replication protein C N-terminal" evidence="2">
    <location>
        <begin position="9"/>
        <end position="155"/>
    </location>
</feature>